<dbReference type="STRING" id="1805034.AUJ59_02985"/>
<gene>
    <name evidence="1" type="ORF">AUJ59_02985</name>
</gene>
<sequence>MLENQIADSKPEKQESNTNASAVEILRGAINQNPGYYSQDRRLLGLSSALISLGENDEALKIIGEVVGRGEFLANADKSWNEIQPALIVGRLLYSAGRVEQAKPYFQQAEKAPLNEENPFFLIKAYRESGLTNELRRLLVKLADSEDTDSIATAIYNSLESGFETEAKGMLKKFKQRLKELEEVPETAKHRNERLIRKNLQAASFTARLEPGSAEIDKYTQAALDLVPNLPGDYGTRQPFPVVSSIGLLVRAGKRDQVAPLMELLAENEHKKHALLTIADESIVHGDRQIVETYYNQALLIDSKEELFPEIYTKQVRILKFLGLDDKIPAVADQVNSALDNNHKDDSGWRMTLAENFIKQLTASGYVVIAEGFLKSQFMDRGYSGIDSLGRLAIVIGGKISPPFFMELLCCIEPKDRINLFLGDYHARDVFGASRFADHITEQPQSMDFDHLKLAILRLSETHAFQATQEFVKSHIDQADQAQVADCIKFLMLEGGTLKEIGDLLDVIPVLKEKISLDRISQYQALVGNDQVKGVLFSVRNRRILKYLARHGIVTESKHLFYLDTSTLIRINNVLYELQSDKQKLDKLDAAQSFLTQIMSQRTTHMPSVMLCAEKLNLRLEDQLVQQSIVTALDQLGGVTPILFKKFLDTPEAERPAFIAGVKKFRGMFYQNQTLTPELVGLSPDNFDELLAEYITILFKPVGFSADKVLEFMKHLKTWSYQRDLPQELSERIKLAGKHWNQEKGCFVVDINIEELEYRWKPNAELDPKTMMLANSLYQGLSLFSQPLNPEKDNQLRRAGLITLIKQANTIQPHETTVKMKPGQGNVPLLAQLLSILPYEQLESLQTFAQTLQKGDPTEIHAALNRVKEILGVKTSQGYSPGVIIHDHWKNAVKKWLEMTDETSRQDILRLLSTDSVASAAEQLQTLFEESVLTKTTAILSREEKKFEVIKSTAENSKKKTVKMYVSKNIPSFFAKASAGICTANDVELFARSDHFHINVVDEESDEIIGNIQAYLVPQNSQSYLMLRGINPTVSFVDIGNVRGLIEGTLTVGREIAQASDLDGLTLSESLGSWHADSNRPEVASVIRSDYLTPSREMELAEQFPIASNTHISKVYLFWEKQQEKVK</sequence>
<comment type="caution">
    <text evidence="1">The sequence shown here is derived from an EMBL/GenBank/DDBJ whole genome shotgun (WGS) entry which is preliminary data.</text>
</comment>
<dbReference type="Proteomes" id="UP000183144">
    <property type="component" value="Unassembled WGS sequence"/>
</dbReference>
<dbReference type="Gene3D" id="1.25.40.10">
    <property type="entry name" value="Tetratricopeptide repeat domain"/>
    <property type="match status" value="1"/>
</dbReference>
<name>A0A1J4RSM6_9BACT</name>
<dbReference type="EMBL" id="MNUI01000049">
    <property type="protein sequence ID" value="OIN88957.1"/>
    <property type="molecule type" value="Genomic_DNA"/>
</dbReference>
<protein>
    <submittedName>
        <fullName evidence="1">Uncharacterized protein</fullName>
    </submittedName>
</protein>
<evidence type="ECO:0000313" key="1">
    <source>
        <dbReference type="EMBL" id="OIN88957.1"/>
    </source>
</evidence>
<dbReference type="AlphaFoldDB" id="A0A1J4RSM6"/>
<reference evidence="1 2" key="1">
    <citation type="journal article" date="2016" name="Environ. Microbiol.">
        <title>Genomic resolution of a cold subsurface aquifer community provides metabolic insights for novel microbes adapted to high CO concentrations.</title>
        <authorList>
            <person name="Probst A.J."/>
            <person name="Castelle C.J."/>
            <person name="Singh A."/>
            <person name="Brown C.T."/>
            <person name="Anantharaman K."/>
            <person name="Sharon I."/>
            <person name="Hug L.A."/>
            <person name="Burstein D."/>
            <person name="Emerson J.B."/>
            <person name="Thomas B.C."/>
            <person name="Banfield J.F."/>
        </authorList>
    </citation>
    <scope>NUCLEOTIDE SEQUENCE [LARGE SCALE GENOMIC DNA]</scope>
    <source>
        <strain evidence="1">CG1_02_47_37</strain>
    </source>
</reference>
<dbReference type="InterPro" id="IPR011990">
    <property type="entry name" value="TPR-like_helical_dom_sf"/>
</dbReference>
<organism evidence="1 2">
    <name type="scientific">Candidatus Beckwithbacteria bacterium CG1_02_47_37</name>
    <dbReference type="NCBI Taxonomy" id="1805034"/>
    <lineage>
        <taxon>Bacteria</taxon>
        <taxon>Candidatus Beckwithiibacteriota</taxon>
    </lineage>
</organism>
<proteinExistence type="predicted"/>
<accession>A0A1J4RSM6</accession>
<evidence type="ECO:0000313" key="2">
    <source>
        <dbReference type="Proteomes" id="UP000183144"/>
    </source>
</evidence>